<keyword evidence="2" id="KW-1185">Reference proteome</keyword>
<name>A0A1G7F4H7_9FLAO</name>
<sequence>MKIVASLLYSIFFFTNVSQKLVAQENVLYPQVWFDEKDATAKLTEGNGTITGSAFTFETNQVYTGREKHKAKEHTKVLLFPVTEYLIEVSKLQKVIGGSGRVIMTEKAFSYRLEAETDQNGNFTFYKMRPGKYYIQCNLEFVGHGVGQKEVGRTNYYNGYGYYAGSSAIYEAYNYSYDANHVLVKFVEIKADGEVIEAKLKPNKLFEGYKKIGAAFAMGDRCGSYGGKQFGKCTEYYDNGQAKIIAKWKDGAQEGTTLEYYDTGELKSKSDWKNGQLNGDTIFYNKDQSVAEIVTYKNHVEIKSRKN</sequence>
<evidence type="ECO:0008006" key="3">
    <source>
        <dbReference type="Google" id="ProtNLM"/>
    </source>
</evidence>
<dbReference type="SUPFAM" id="SSF82185">
    <property type="entry name" value="Histone H3 K4-specific methyltransferase SET7/9 N-terminal domain"/>
    <property type="match status" value="1"/>
</dbReference>
<evidence type="ECO:0000313" key="1">
    <source>
        <dbReference type="EMBL" id="SDE70797.1"/>
    </source>
</evidence>
<dbReference type="Gene3D" id="2.20.110.10">
    <property type="entry name" value="Histone H3 K4-specific methyltransferase SET7/9 N-terminal domain"/>
    <property type="match status" value="1"/>
</dbReference>
<reference evidence="2" key="1">
    <citation type="submission" date="2016-10" db="EMBL/GenBank/DDBJ databases">
        <authorList>
            <person name="Varghese N."/>
            <person name="Submissions S."/>
        </authorList>
    </citation>
    <scope>NUCLEOTIDE SEQUENCE [LARGE SCALE GENOMIC DNA]</scope>
    <source>
        <strain evidence="2">DSM 24729</strain>
    </source>
</reference>
<dbReference type="AlphaFoldDB" id="A0A1G7F4H7"/>
<proteinExistence type="predicted"/>
<organism evidence="1 2">
    <name type="scientific">Cellulophaga baltica</name>
    <dbReference type="NCBI Taxonomy" id="76594"/>
    <lineage>
        <taxon>Bacteria</taxon>
        <taxon>Pseudomonadati</taxon>
        <taxon>Bacteroidota</taxon>
        <taxon>Flavobacteriia</taxon>
        <taxon>Flavobacteriales</taxon>
        <taxon>Flavobacteriaceae</taxon>
        <taxon>Cellulophaga</taxon>
    </lineage>
</organism>
<protein>
    <recommendedName>
        <fullName evidence="3">Antitoxin component YwqK of the YwqJK toxin-antitoxin module</fullName>
    </recommendedName>
</protein>
<gene>
    <name evidence="1" type="ORF">SAMN04487992_10318</name>
</gene>
<dbReference type="eggNOG" id="COG2849">
    <property type="taxonomic scope" value="Bacteria"/>
</dbReference>
<dbReference type="RefSeq" id="WP_074537716.1">
    <property type="nucleotide sequence ID" value="NZ_FNBD01000003.1"/>
</dbReference>
<accession>A0A1G7F4H7</accession>
<dbReference type="SUPFAM" id="SSF117074">
    <property type="entry name" value="Hypothetical protein PA1324"/>
    <property type="match status" value="1"/>
</dbReference>
<dbReference type="Proteomes" id="UP000182114">
    <property type="component" value="Unassembled WGS sequence"/>
</dbReference>
<evidence type="ECO:0000313" key="2">
    <source>
        <dbReference type="Proteomes" id="UP000182114"/>
    </source>
</evidence>
<dbReference type="EMBL" id="FNBD01000003">
    <property type="protein sequence ID" value="SDE70797.1"/>
    <property type="molecule type" value="Genomic_DNA"/>
</dbReference>